<dbReference type="PROSITE" id="PS01124">
    <property type="entry name" value="HTH_ARAC_FAMILY_2"/>
    <property type="match status" value="1"/>
</dbReference>
<dbReference type="SMART" id="SM00342">
    <property type="entry name" value="HTH_ARAC"/>
    <property type="match status" value="1"/>
</dbReference>
<name>A0A2H1E6U9_9FLAO</name>
<dbReference type="PANTHER" id="PTHR43280:SF2">
    <property type="entry name" value="HTH-TYPE TRANSCRIPTIONAL REGULATOR EXSA"/>
    <property type="match status" value="1"/>
</dbReference>
<dbReference type="SUPFAM" id="SSF46689">
    <property type="entry name" value="Homeodomain-like"/>
    <property type="match status" value="2"/>
</dbReference>
<evidence type="ECO:0000259" key="4">
    <source>
        <dbReference type="PROSITE" id="PS01124"/>
    </source>
</evidence>
<dbReference type="PRINTS" id="PR00032">
    <property type="entry name" value="HTHARAC"/>
</dbReference>
<dbReference type="InterPro" id="IPR020449">
    <property type="entry name" value="Tscrpt_reg_AraC-type_HTH"/>
</dbReference>
<gene>
    <name evidence="5" type="ORF">MARIT_0453</name>
</gene>
<dbReference type="STRING" id="1349785.GCA_000509405_00196"/>
<organism evidence="5 6">
    <name type="scientific">Tenacibaculum maritimum NCIMB 2154</name>
    <dbReference type="NCBI Taxonomy" id="1349785"/>
    <lineage>
        <taxon>Bacteria</taxon>
        <taxon>Pseudomonadati</taxon>
        <taxon>Bacteroidota</taxon>
        <taxon>Flavobacteriia</taxon>
        <taxon>Flavobacteriales</taxon>
        <taxon>Flavobacteriaceae</taxon>
        <taxon>Tenacibaculum</taxon>
    </lineage>
</organism>
<evidence type="ECO:0000256" key="1">
    <source>
        <dbReference type="ARBA" id="ARBA00023015"/>
    </source>
</evidence>
<dbReference type="InterPro" id="IPR037923">
    <property type="entry name" value="HTH-like"/>
</dbReference>
<dbReference type="InterPro" id="IPR054015">
    <property type="entry name" value="ExsA-like_N"/>
</dbReference>
<dbReference type="GO" id="GO:0043565">
    <property type="term" value="F:sequence-specific DNA binding"/>
    <property type="evidence" value="ECO:0007669"/>
    <property type="project" value="InterPro"/>
</dbReference>
<keyword evidence="2" id="KW-0238">DNA-binding</keyword>
<reference evidence="5 6" key="1">
    <citation type="submission" date="2016-11" db="EMBL/GenBank/DDBJ databases">
        <authorList>
            <person name="Jaros S."/>
            <person name="Januszkiewicz K."/>
            <person name="Wedrychowicz H."/>
        </authorList>
    </citation>
    <scope>NUCLEOTIDE SEQUENCE [LARGE SCALE GENOMIC DNA]</scope>
    <source>
        <strain evidence="5">NCIMB 2154T</strain>
    </source>
</reference>
<dbReference type="KEGG" id="tmar:MARIT_0453"/>
<accession>A0A2H1E6U9</accession>
<evidence type="ECO:0000256" key="3">
    <source>
        <dbReference type="ARBA" id="ARBA00023163"/>
    </source>
</evidence>
<evidence type="ECO:0000313" key="6">
    <source>
        <dbReference type="Proteomes" id="UP000231564"/>
    </source>
</evidence>
<dbReference type="InterPro" id="IPR009057">
    <property type="entry name" value="Homeodomain-like_sf"/>
</dbReference>
<dbReference type="InterPro" id="IPR018060">
    <property type="entry name" value="HTH_AraC"/>
</dbReference>
<evidence type="ECO:0000256" key="2">
    <source>
        <dbReference type="ARBA" id="ARBA00023125"/>
    </source>
</evidence>
<dbReference type="Pfam" id="PF22200">
    <property type="entry name" value="ExsA_N"/>
    <property type="match status" value="1"/>
</dbReference>
<dbReference type="SUPFAM" id="SSF51215">
    <property type="entry name" value="Regulatory protein AraC"/>
    <property type="match status" value="1"/>
</dbReference>
<dbReference type="GeneID" id="47722051"/>
<dbReference type="Pfam" id="PF12833">
    <property type="entry name" value="HTH_18"/>
    <property type="match status" value="1"/>
</dbReference>
<keyword evidence="3" id="KW-0804">Transcription</keyword>
<dbReference type="GO" id="GO:0003700">
    <property type="term" value="F:DNA-binding transcription factor activity"/>
    <property type="evidence" value="ECO:0007669"/>
    <property type="project" value="InterPro"/>
</dbReference>
<sequence>MTVAPEELKNKHSFTVEKRKFHLVNYISSEEKNYKITLTEHAIVYVFDGTKTVSINNVSHTIERGQLFMLPKGVYMMSEYLPDTQKAFKSIMLFFNHYHIADMISHLEQPIDTTGHHSIRIIKNNINIAHFYQSLEKINWNTHDFSKEYLDLKIKELIYILLADPTTKSTAISFLYSVYNTNKRTISSVINDHLYKKITVNTLAKMCNMSVSTFKREFAKEFKASPMQWIHLKKLEKAFLLVKNTSQRISDIAYECGFESYAHFSKSFKSKFGKSPSEIRTNLK</sequence>
<dbReference type="Gene3D" id="1.10.10.60">
    <property type="entry name" value="Homeodomain-like"/>
    <property type="match status" value="2"/>
</dbReference>
<dbReference type="AlphaFoldDB" id="A0A2H1E6U9"/>
<protein>
    <submittedName>
        <fullName evidence="5">Putative transcriptional regulator, AraC family</fullName>
    </submittedName>
</protein>
<dbReference type="EMBL" id="LT634361">
    <property type="protein sequence ID" value="SFZ80355.1"/>
    <property type="molecule type" value="Genomic_DNA"/>
</dbReference>
<evidence type="ECO:0000313" key="5">
    <source>
        <dbReference type="EMBL" id="SFZ80355.1"/>
    </source>
</evidence>
<dbReference type="Proteomes" id="UP000231564">
    <property type="component" value="Chromosome MARIT"/>
</dbReference>
<dbReference type="RefSeq" id="WP_024742432.1">
    <property type="nucleotide sequence ID" value="NZ_BAUG01000073.1"/>
</dbReference>
<dbReference type="PANTHER" id="PTHR43280">
    <property type="entry name" value="ARAC-FAMILY TRANSCRIPTIONAL REGULATOR"/>
    <property type="match status" value="1"/>
</dbReference>
<proteinExistence type="predicted"/>
<keyword evidence="1" id="KW-0805">Transcription regulation</keyword>
<feature type="domain" description="HTH araC/xylS-type" evidence="4">
    <location>
        <begin position="184"/>
        <end position="282"/>
    </location>
</feature>
<keyword evidence="6" id="KW-1185">Reference proteome</keyword>